<dbReference type="SUPFAM" id="SSF46689">
    <property type="entry name" value="Homeodomain-like"/>
    <property type="match status" value="1"/>
</dbReference>
<reference evidence="2" key="1">
    <citation type="submission" date="2019-02" db="EMBL/GenBank/DDBJ databases">
        <authorList>
            <person name="Gruber-Vodicka R. H."/>
            <person name="Seah K. B. B."/>
        </authorList>
    </citation>
    <scope>NUCLEOTIDE SEQUENCE</scope>
    <source>
        <strain evidence="1">BECK_M6</strain>
        <strain evidence="2">BECK_M7</strain>
    </source>
</reference>
<sequence>MNEQIVTIDPEILGGTPVFTGTRVPISVLFENLADGLGLDEILDSYPTLKREQVIEALHRAGSFFELQKAA</sequence>
<dbReference type="PANTHER" id="PTHR34849:SF3">
    <property type="entry name" value="SSR2962 PROTEIN"/>
    <property type="match status" value="1"/>
</dbReference>
<organism evidence="2">
    <name type="scientific">Candidatus Kentrum sp. LFY</name>
    <dbReference type="NCBI Taxonomy" id="2126342"/>
    <lineage>
        <taxon>Bacteria</taxon>
        <taxon>Pseudomonadati</taxon>
        <taxon>Pseudomonadota</taxon>
        <taxon>Gammaproteobacteria</taxon>
        <taxon>Candidatus Kentrum</taxon>
    </lineage>
</organism>
<evidence type="ECO:0000313" key="1">
    <source>
        <dbReference type="EMBL" id="VFJ99306.1"/>
    </source>
</evidence>
<dbReference type="AlphaFoldDB" id="A0A450V3T8"/>
<accession>A0A450V3T8</accession>
<dbReference type="Gene3D" id="1.10.10.10">
    <property type="entry name" value="Winged helix-like DNA-binding domain superfamily/Winged helix DNA-binding domain"/>
    <property type="match status" value="1"/>
</dbReference>
<proteinExistence type="predicted"/>
<dbReference type="PANTHER" id="PTHR34849">
    <property type="entry name" value="SSL5025 PROTEIN"/>
    <property type="match status" value="1"/>
</dbReference>
<evidence type="ECO:0000313" key="2">
    <source>
        <dbReference type="EMBL" id="VFJ99438.1"/>
    </source>
</evidence>
<dbReference type="InterPro" id="IPR009057">
    <property type="entry name" value="Homeodomain-like_sf"/>
</dbReference>
<dbReference type="EMBL" id="CAADFF010000145">
    <property type="protein sequence ID" value="VFJ99438.1"/>
    <property type="molecule type" value="Genomic_DNA"/>
</dbReference>
<dbReference type="InterPro" id="IPR007367">
    <property type="entry name" value="DUF433"/>
</dbReference>
<dbReference type="Pfam" id="PF04255">
    <property type="entry name" value="DUF433"/>
    <property type="match status" value="1"/>
</dbReference>
<name>A0A450V3T8_9GAMM</name>
<gene>
    <name evidence="1" type="ORF">BECKLFY1418A_GA0070994_10972</name>
    <name evidence="2" type="ORF">BECKLFY1418B_GA0070995_11454</name>
</gene>
<protein>
    <submittedName>
        <fullName evidence="2">Uncharacterized conserved protein, DUF433 family</fullName>
    </submittedName>
</protein>
<dbReference type="InterPro" id="IPR036388">
    <property type="entry name" value="WH-like_DNA-bd_sf"/>
</dbReference>
<dbReference type="EMBL" id="CAADFH010000097">
    <property type="protein sequence ID" value="VFJ99306.1"/>
    <property type="molecule type" value="Genomic_DNA"/>
</dbReference>